<feature type="compositionally biased region" description="Polar residues" evidence="1">
    <location>
        <begin position="28"/>
        <end position="37"/>
    </location>
</feature>
<evidence type="ECO:0000313" key="2">
    <source>
        <dbReference type="EMBL" id="PRQ26619.1"/>
    </source>
</evidence>
<dbReference type="Gramene" id="PRQ26619">
    <property type="protein sequence ID" value="PRQ26619"/>
    <property type="gene ID" value="RchiOBHm_Chr6g0296551"/>
</dbReference>
<feature type="region of interest" description="Disordered" evidence="1">
    <location>
        <begin position="175"/>
        <end position="239"/>
    </location>
</feature>
<dbReference type="Gene3D" id="1.10.287.110">
    <property type="entry name" value="DnaJ domain"/>
    <property type="match status" value="1"/>
</dbReference>
<feature type="compositionally biased region" description="Polar residues" evidence="1">
    <location>
        <begin position="97"/>
        <end position="110"/>
    </location>
</feature>
<dbReference type="Proteomes" id="UP000238479">
    <property type="component" value="Chromosome 6"/>
</dbReference>
<feature type="region of interest" description="Disordered" evidence="1">
    <location>
        <begin position="90"/>
        <end position="110"/>
    </location>
</feature>
<keyword evidence="3" id="KW-1185">Reference proteome</keyword>
<sequence length="605" mass="64757">MDEFGVLTERFGLKPQGKSAPMAASRRATPTNNPQTTSYASSSRSSAYSNSNSNSAYASFLDDQTGFFSQSSSTQNTAGSGGFNDYVGIFSGGVTRPAQQQSQGSDFNLDSMFSGSSANTSSFDDGFGVFGNSGGSVNSNVKDDDFFGSFASAPNQSAAPSNDLLGDLGGVARKLQSTSNSNRNGNTTGTPANNAADSDDLLPGFGVSNASNSGTYTQESRTQQSTVNSTKSNFSSPMDDPFVVLESVSSSTPADSLDYLSELEQFSKMSNSGGANHGGSSNSSTKLKAPPKPAQVSKERSSGVSSIDDLEKFASAGVPNSAPRVPSRNKGVESSATRHGKSSGDDLDFMLSTGFRSSSVPKSRVKNADPIFDAQTVNRGGPRPQRTSSRTSGSMKKSPSASGIFDDLFSMEGASPMVAEFEEVEGESEERRKARLGRHQRTKERALQAVADMNQRDLRTQQEQEERRRIAEAMDAKIKGWAAGKEGNMRALLSSLQSVLWPDCGWEPVSLTDLITSGSVKKVYRKATLCVHPDKVQQKGASLQQKYTAEKVFDILKLGPSSTRRNFLSIFDDLFFELPFNINERLPHWEGRCICCASRNAGLKL</sequence>
<dbReference type="AlphaFoldDB" id="A0A2P6PXG7"/>
<protein>
    <submittedName>
        <fullName evidence="2">Putative DnaJ domain-containing protein</fullName>
    </submittedName>
</protein>
<feature type="region of interest" description="Disordered" evidence="1">
    <location>
        <begin position="1"/>
        <end position="52"/>
    </location>
</feature>
<dbReference type="PANTHER" id="PTHR23172:SF68">
    <property type="entry name" value="DNAJ DOMAIN PROTEIN"/>
    <property type="match status" value="1"/>
</dbReference>
<feature type="compositionally biased region" description="Low complexity" evidence="1">
    <location>
        <begin position="270"/>
        <end position="284"/>
    </location>
</feature>
<dbReference type="GO" id="GO:0030276">
    <property type="term" value="F:clathrin binding"/>
    <property type="evidence" value="ECO:0007669"/>
    <property type="project" value="TreeGrafter"/>
</dbReference>
<dbReference type="SUPFAM" id="SSF46565">
    <property type="entry name" value="Chaperone J-domain"/>
    <property type="match status" value="1"/>
</dbReference>
<feature type="region of interest" description="Disordered" evidence="1">
    <location>
        <begin position="269"/>
        <end position="347"/>
    </location>
</feature>
<comment type="caution">
    <text evidence="2">The sequence shown here is derived from an EMBL/GenBank/DDBJ whole genome shotgun (WGS) entry which is preliminary data.</text>
</comment>
<dbReference type="GO" id="GO:0072318">
    <property type="term" value="P:clathrin coat disassembly"/>
    <property type="evidence" value="ECO:0007669"/>
    <property type="project" value="TreeGrafter"/>
</dbReference>
<feature type="compositionally biased region" description="Polar residues" evidence="1">
    <location>
        <begin position="385"/>
        <end position="401"/>
    </location>
</feature>
<dbReference type="PANTHER" id="PTHR23172">
    <property type="entry name" value="AUXILIN/CYCLIN G-ASSOCIATED KINASE-RELATED"/>
    <property type="match status" value="1"/>
</dbReference>
<dbReference type="STRING" id="74649.A0A2P6PXG7"/>
<organism evidence="2 3">
    <name type="scientific">Rosa chinensis</name>
    <name type="common">China rose</name>
    <dbReference type="NCBI Taxonomy" id="74649"/>
    <lineage>
        <taxon>Eukaryota</taxon>
        <taxon>Viridiplantae</taxon>
        <taxon>Streptophyta</taxon>
        <taxon>Embryophyta</taxon>
        <taxon>Tracheophyta</taxon>
        <taxon>Spermatophyta</taxon>
        <taxon>Magnoliopsida</taxon>
        <taxon>eudicotyledons</taxon>
        <taxon>Gunneridae</taxon>
        <taxon>Pentapetalae</taxon>
        <taxon>rosids</taxon>
        <taxon>fabids</taxon>
        <taxon>Rosales</taxon>
        <taxon>Rosaceae</taxon>
        <taxon>Rosoideae</taxon>
        <taxon>Rosoideae incertae sedis</taxon>
        <taxon>Rosa</taxon>
    </lineage>
</organism>
<dbReference type="EMBL" id="PDCK01000044">
    <property type="protein sequence ID" value="PRQ26619.1"/>
    <property type="molecule type" value="Genomic_DNA"/>
</dbReference>
<gene>
    <name evidence="2" type="ORF">RchiOBHm_Chr6g0296551</name>
</gene>
<dbReference type="GO" id="GO:0031982">
    <property type="term" value="C:vesicle"/>
    <property type="evidence" value="ECO:0007669"/>
    <property type="project" value="TreeGrafter"/>
</dbReference>
<name>A0A2P6PXG7_ROSCH</name>
<evidence type="ECO:0000313" key="3">
    <source>
        <dbReference type="Proteomes" id="UP000238479"/>
    </source>
</evidence>
<reference evidence="2 3" key="1">
    <citation type="journal article" date="2018" name="Nat. Genet.">
        <title>The Rosa genome provides new insights in the design of modern roses.</title>
        <authorList>
            <person name="Bendahmane M."/>
        </authorList>
    </citation>
    <scope>NUCLEOTIDE SEQUENCE [LARGE SCALE GENOMIC DNA]</scope>
    <source>
        <strain evidence="3">cv. Old Blush</strain>
    </source>
</reference>
<dbReference type="GO" id="GO:0005737">
    <property type="term" value="C:cytoplasm"/>
    <property type="evidence" value="ECO:0007669"/>
    <property type="project" value="TreeGrafter"/>
</dbReference>
<feature type="compositionally biased region" description="Low complexity" evidence="1">
    <location>
        <begin position="177"/>
        <end position="196"/>
    </location>
</feature>
<feature type="compositionally biased region" description="Polar residues" evidence="1">
    <location>
        <begin position="208"/>
        <end position="236"/>
    </location>
</feature>
<dbReference type="InterPro" id="IPR036869">
    <property type="entry name" value="J_dom_sf"/>
</dbReference>
<feature type="compositionally biased region" description="Basic residues" evidence="1">
    <location>
        <begin position="433"/>
        <end position="442"/>
    </location>
</feature>
<evidence type="ECO:0000256" key="1">
    <source>
        <dbReference type="SAM" id="MobiDB-lite"/>
    </source>
</evidence>
<feature type="region of interest" description="Disordered" evidence="1">
    <location>
        <begin position="374"/>
        <end position="403"/>
    </location>
</feature>
<feature type="compositionally biased region" description="Low complexity" evidence="1">
    <location>
        <begin position="38"/>
        <end position="52"/>
    </location>
</feature>
<feature type="region of interest" description="Disordered" evidence="1">
    <location>
        <begin position="421"/>
        <end position="443"/>
    </location>
</feature>
<accession>A0A2P6PXG7</accession>
<dbReference type="OMA" id="DFAMGTM"/>
<proteinExistence type="predicted"/>
<dbReference type="GO" id="GO:0072583">
    <property type="term" value="P:clathrin-dependent endocytosis"/>
    <property type="evidence" value="ECO:0007669"/>
    <property type="project" value="TreeGrafter"/>
</dbReference>